<dbReference type="EC" id="2.7.13.3" evidence="3"/>
<comment type="caution">
    <text evidence="12">The sequence shown here is derived from an EMBL/GenBank/DDBJ whole genome shotgun (WGS) entry which is preliminary data.</text>
</comment>
<dbReference type="SMART" id="SM00387">
    <property type="entry name" value="HATPase_c"/>
    <property type="match status" value="1"/>
</dbReference>
<proteinExistence type="predicted"/>
<protein>
    <recommendedName>
        <fullName evidence="3">histidine kinase</fullName>
        <ecNumber evidence="3">2.7.13.3</ecNumber>
    </recommendedName>
</protein>
<evidence type="ECO:0000256" key="7">
    <source>
        <dbReference type="ARBA" id="ARBA00022777"/>
    </source>
</evidence>
<dbReference type="PANTHER" id="PTHR45436:SF5">
    <property type="entry name" value="SENSOR HISTIDINE KINASE TRCS"/>
    <property type="match status" value="1"/>
</dbReference>
<keyword evidence="9 10" id="KW-0472">Membrane</keyword>
<gene>
    <name evidence="12" type="ORF">ACFOKA_11460</name>
</gene>
<feature type="transmembrane region" description="Helical" evidence="10">
    <location>
        <begin position="12"/>
        <end position="33"/>
    </location>
</feature>
<dbReference type="PROSITE" id="PS50109">
    <property type="entry name" value="HIS_KIN"/>
    <property type="match status" value="1"/>
</dbReference>
<dbReference type="RefSeq" id="WP_194213819.1">
    <property type="nucleotide sequence ID" value="NZ_CP061205.1"/>
</dbReference>
<keyword evidence="5 12" id="KW-0808">Transferase</keyword>
<dbReference type="InterPro" id="IPR036890">
    <property type="entry name" value="HATPase_C_sf"/>
</dbReference>
<dbReference type="InterPro" id="IPR003594">
    <property type="entry name" value="HATPase_dom"/>
</dbReference>
<keyword evidence="6 10" id="KW-0812">Transmembrane</keyword>
<accession>A0ABV7D6I3</accession>
<comment type="subcellular location">
    <subcellularLocation>
        <location evidence="2">Membrane</location>
    </subcellularLocation>
</comment>
<evidence type="ECO:0000256" key="5">
    <source>
        <dbReference type="ARBA" id="ARBA00022679"/>
    </source>
</evidence>
<keyword evidence="4" id="KW-0597">Phosphoprotein</keyword>
<evidence type="ECO:0000256" key="4">
    <source>
        <dbReference type="ARBA" id="ARBA00022553"/>
    </source>
</evidence>
<evidence type="ECO:0000256" key="8">
    <source>
        <dbReference type="ARBA" id="ARBA00022989"/>
    </source>
</evidence>
<evidence type="ECO:0000256" key="3">
    <source>
        <dbReference type="ARBA" id="ARBA00012438"/>
    </source>
</evidence>
<evidence type="ECO:0000256" key="6">
    <source>
        <dbReference type="ARBA" id="ARBA00022692"/>
    </source>
</evidence>
<dbReference type="SUPFAM" id="SSF55874">
    <property type="entry name" value="ATPase domain of HSP90 chaperone/DNA topoisomerase II/histidine kinase"/>
    <property type="match status" value="1"/>
</dbReference>
<keyword evidence="7 12" id="KW-0418">Kinase</keyword>
<dbReference type="PRINTS" id="PR00344">
    <property type="entry name" value="BCTRLSENSOR"/>
</dbReference>
<dbReference type="CDD" id="cd00082">
    <property type="entry name" value="HisKA"/>
    <property type="match status" value="1"/>
</dbReference>
<sequence>MKNYSLKFRLLIGGTVAIFAALTFAWLIMILLFERHIERRIEDELKRYAFQLIADLTVDPAGTAVIVSKPIDPRFLKPASGLYWQISTKAEVLRSRSLWDQVMPKPHDATLSEWRTHLAPGPFGQTVFVLERLIEPGDEAGDVLIQIAHNEETVKEASAEFGRELGMFLLVLWVFLSAAAWVQVYLGLKPLSYLRKELVILRQNPTQRMGAKFPREVTPLTTALNELLSAREADLTRAKQRAADLAHGLKTPLAALSAQSRIIKESGGATEGMERAILAAKTAIDAELARTRAAASQTETEKCKAFPLVVSQRLISVLERTEKGMRLDYQINIPEALYVNMNPDDLNEILGPLLENAVKFARRVVRITGVASERTIALRIEDDGPGIEANRMAEALKRGKRLDEAGGGHGLGLAIARTLVEATYGDISLGKADIGGLNVELHWPVR</sequence>
<dbReference type="Proteomes" id="UP001595444">
    <property type="component" value="Unassembled WGS sequence"/>
</dbReference>
<reference evidence="13" key="1">
    <citation type="journal article" date="2019" name="Int. J. Syst. Evol. Microbiol.">
        <title>The Global Catalogue of Microorganisms (GCM) 10K type strain sequencing project: providing services to taxonomists for standard genome sequencing and annotation.</title>
        <authorList>
            <consortium name="The Broad Institute Genomics Platform"/>
            <consortium name="The Broad Institute Genome Sequencing Center for Infectious Disease"/>
            <person name="Wu L."/>
            <person name="Ma J."/>
        </authorList>
    </citation>
    <scope>NUCLEOTIDE SEQUENCE [LARGE SCALE GENOMIC DNA]</scope>
    <source>
        <strain evidence="13">KCTC 62164</strain>
    </source>
</reference>
<feature type="domain" description="Histidine kinase" evidence="11">
    <location>
        <begin position="244"/>
        <end position="446"/>
    </location>
</feature>
<dbReference type="PANTHER" id="PTHR45436">
    <property type="entry name" value="SENSOR HISTIDINE KINASE YKOH"/>
    <property type="match status" value="1"/>
</dbReference>
<dbReference type="Pfam" id="PF02518">
    <property type="entry name" value="HATPase_c"/>
    <property type="match status" value="1"/>
</dbReference>
<evidence type="ECO:0000259" key="11">
    <source>
        <dbReference type="PROSITE" id="PS50109"/>
    </source>
</evidence>
<evidence type="ECO:0000256" key="9">
    <source>
        <dbReference type="ARBA" id="ARBA00023136"/>
    </source>
</evidence>
<evidence type="ECO:0000256" key="1">
    <source>
        <dbReference type="ARBA" id="ARBA00000085"/>
    </source>
</evidence>
<dbReference type="InterPro" id="IPR004358">
    <property type="entry name" value="Sig_transdc_His_kin-like_C"/>
</dbReference>
<dbReference type="GO" id="GO:0004673">
    <property type="term" value="F:protein histidine kinase activity"/>
    <property type="evidence" value="ECO:0007669"/>
    <property type="project" value="UniProtKB-EC"/>
</dbReference>
<evidence type="ECO:0000313" key="12">
    <source>
        <dbReference type="EMBL" id="MFC3052520.1"/>
    </source>
</evidence>
<name>A0ABV7D6I3_9PROT</name>
<evidence type="ECO:0000256" key="10">
    <source>
        <dbReference type="SAM" id="Phobius"/>
    </source>
</evidence>
<feature type="transmembrane region" description="Helical" evidence="10">
    <location>
        <begin position="165"/>
        <end position="186"/>
    </location>
</feature>
<dbReference type="InterPro" id="IPR050428">
    <property type="entry name" value="TCS_sensor_his_kinase"/>
</dbReference>
<keyword evidence="8 10" id="KW-1133">Transmembrane helix</keyword>
<dbReference type="EMBL" id="JBHRSL010000010">
    <property type="protein sequence ID" value="MFC3052520.1"/>
    <property type="molecule type" value="Genomic_DNA"/>
</dbReference>
<keyword evidence="13" id="KW-1185">Reference proteome</keyword>
<comment type="catalytic activity">
    <reaction evidence="1">
        <text>ATP + protein L-histidine = ADP + protein N-phospho-L-histidine.</text>
        <dbReference type="EC" id="2.7.13.3"/>
    </reaction>
</comment>
<dbReference type="Gene3D" id="1.10.287.130">
    <property type="match status" value="1"/>
</dbReference>
<evidence type="ECO:0000313" key="13">
    <source>
        <dbReference type="Proteomes" id="UP001595444"/>
    </source>
</evidence>
<dbReference type="Gene3D" id="3.30.565.10">
    <property type="entry name" value="Histidine kinase-like ATPase, C-terminal domain"/>
    <property type="match status" value="1"/>
</dbReference>
<dbReference type="InterPro" id="IPR005467">
    <property type="entry name" value="His_kinase_dom"/>
</dbReference>
<evidence type="ECO:0000256" key="2">
    <source>
        <dbReference type="ARBA" id="ARBA00004370"/>
    </source>
</evidence>
<dbReference type="InterPro" id="IPR003661">
    <property type="entry name" value="HisK_dim/P_dom"/>
</dbReference>
<organism evidence="12 13">
    <name type="scientific">Kordiimonas pumila</name>
    <dbReference type="NCBI Taxonomy" id="2161677"/>
    <lineage>
        <taxon>Bacteria</taxon>
        <taxon>Pseudomonadati</taxon>
        <taxon>Pseudomonadota</taxon>
        <taxon>Alphaproteobacteria</taxon>
        <taxon>Kordiimonadales</taxon>
        <taxon>Kordiimonadaceae</taxon>
        <taxon>Kordiimonas</taxon>
    </lineage>
</organism>